<dbReference type="Pfam" id="PF00858">
    <property type="entry name" value="ASC"/>
    <property type="match status" value="1"/>
</dbReference>
<dbReference type="PANTHER" id="PTHR11690:SF227">
    <property type="entry name" value="AMILORIDE-SENSITIVE SODIUM CHANNEL"/>
    <property type="match status" value="1"/>
</dbReference>
<dbReference type="OrthoDB" id="6021021at2759"/>
<evidence type="ECO:0000256" key="9">
    <source>
        <dbReference type="ARBA" id="ARBA00023201"/>
    </source>
</evidence>
<organism evidence="13 14">
    <name type="scientific">Dimorphilus gyrociliatus</name>
    <dbReference type="NCBI Taxonomy" id="2664684"/>
    <lineage>
        <taxon>Eukaryota</taxon>
        <taxon>Metazoa</taxon>
        <taxon>Spiralia</taxon>
        <taxon>Lophotrochozoa</taxon>
        <taxon>Annelida</taxon>
        <taxon>Polychaeta</taxon>
        <taxon>Polychaeta incertae sedis</taxon>
        <taxon>Dinophilidae</taxon>
        <taxon>Dimorphilus</taxon>
    </lineage>
</organism>
<comment type="caution">
    <text evidence="13">The sequence shown here is derived from an EMBL/GenBank/DDBJ whole genome shotgun (WGS) entry which is preliminary data.</text>
</comment>
<proteinExistence type="inferred from homology"/>
<evidence type="ECO:0000256" key="1">
    <source>
        <dbReference type="ARBA" id="ARBA00004141"/>
    </source>
</evidence>
<keyword evidence="4 11" id="KW-0812">Transmembrane</keyword>
<dbReference type="AlphaFoldDB" id="A0A7I8VT72"/>
<evidence type="ECO:0000256" key="3">
    <source>
        <dbReference type="ARBA" id="ARBA00022461"/>
    </source>
</evidence>
<dbReference type="GO" id="GO:0015280">
    <property type="term" value="F:ligand-gated sodium channel activity"/>
    <property type="evidence" value="ECO:0007669"/>
    <property type="project" value="TreeGrafter"/>
</dbReference>
<keyword evidence="10 11" id="KW-0407">Ion channel</keyword>
<evidence type="ECO:0000313" key="13">
    <source>
        <dbReference type="EMBL" id="CAD5119502.1"/>
    </source>
</evidence>
<evidence type="ECO:0000256" key="10">
    <source>
        <dbReference type="ARBA" id="ARBA00023303"/>
    </source>
</evidence>
<evidence type="ECO:0000256" key="2">
    <source>
        <dbReference type="ARBA" id="ARBA00022448"/>
    </source>
</evidence>
<name>A0A7I8VT72_9ANNE</name>
<dbReference type="PANTHER" id="PTHR11690">
    <property type="entry name" value="AMILORIDE-SENSITIVE SODIUM CHANNEL-RELATED"/>
    <property type="match status" value="1"/>
</dbReference>
<dbReference type="Gene3D" id="2.60.470.10">
    <property type="entry name" value="Acid-sensing ion channels like domains"/>
    <property type="match status" value="1"/>
</dbReference>
<evidence type="ECO:0000256" key="11">
    <source>
        <dbReference type="RuleBase" id="RU000679"/>
    </source>
</evidence>
<evidence type="ECO:0000256" key="7">
    <source>
        <dbReference type="ARBA" id="ARBA00023065"/>
    </source>
</evidence>
<dbReference type="GO" id="GO:0005886">
    <property type="term" value="C:plasma membrane"/>
    <property type="evidence" value="ECO:0007669"/>
    <property type="project" value="TreeGrafter"/>
</dbReference>
<evidence type="ECO:0000313" key="14">
    <source>
        <dbReference type="Proteomes" id="UP000549394"/>
    </source>
</evidence>
<evidence type="ECO:0000256" key="6">
    <source>
        <dbReference type="ARBA" id="ARBA00023053"/>
    </source>
</evidence>
<accession>A0A7I8VT72</accession>
<comment type="subcellular location">
    <subcellularLocation>
        <location evidence="1">Membrane</location>
        <topology evidence="1">Multi-pass membrane protein</topology>
    </subcellularLocation>
</comment>
<keyword evidence="8 12" id="KW-0472">Membrane</keyword>
<dbReference type="EMBL" id="CAJFCJ010000010">
    <property type="protein sequence ID" value="CAD5119502.1"/>
    <property type="molecule type" value="Genomic_DNA"/>
</dbReference>
<keyword evidence="14" id="KW-1185">Reference proteome</keyword>
<feature type="transmembrane region" description="Helical" evidence="12">
    <location>
        <begin position="36"/>
        <end position="54"/>
    </location>
</feature>
<feature type="transmembrane region" description="Helical" evidence="12">
    <location>
        <begin position="502"/>
        <end position="524"/>
    </location>
</feature>
<keyword evidence="6" id="KW-0915">Sodium</keyword>
<dbReference type="PROSITE" id="PS01206">
    <property type="entry name" value="ASC"/>
    <property type="match status" value="1"/>
</dbReference>
<dbReference type="InterPro" id="IPR001873">
    <property type="entry name" value="ENaC"/>
</dbReference>
<keyword evidence="2 11" id="KW-0813">Transport</keyword>
<keyword evidence="9 11" id="KW-0739">Sodium transport</keyword>
<keyword evidence="3 11" id="KW-0894">Sodium channel</keyword>
<dbReference type="Proteomes" id="UP000549394">
    <property type="component" value="Unassembled WGS sequence"/>
</dbReference>
<gene>
    <name evidence="13" type="ORF">DGYR_LOCUS7735</name>
</gene>
<evidence type="ECO:0000256" key="8">
    <source>
        <dbReference type="ARBA" id="ARBA00023136"/>
    </source>
</evidence>
<dbReference type="InterPro" id="IPR020903">
    <property type="entry name" value="ENaC_CS"/>
</dbReference>
<sequence>MPVQRSRSKNLKNYADTISLPGLARAIRTRSVIERLFWITVFLSASGMFSWQIIELLIRFLSYPKKVTVEVLPLQVEFPSITVCNMRHLEIDILNTLNSVFKSNKSLHEQVEDHDNQFIKAYLKKTAVYAKLFNPYQEKYPDVFQEIFSRTTYSANIKESVIKTANVKFHQFFVASWMSGKKCEKDEYSSFFDPYYYRCFTYNGPLSSTSQTLAEGVENGWLAIILSGSGLTEKNNEIRVIPGLQQSRSPVSASNGVRVVIHPKNTTPFPFTEGCDVPPGYSASLAIRARRNIRIGRPHGLCTDVNPFYPESNKKYRVIECQKTCVQSWILQECKCLDSGFPALPNVSAKLCREDDPFPPHCTIEASPNCLDIMLKAYKRIKCARRVQTMILTNSTKIFTECGCHPACDETTYDVSYSLSRWPTPGYESDSTFIEIFLMENFTVPSKKFVNFKDKIPYEERQKIMKEFLRLNVYVADSNVMKTEESPDYSINQLVSDIGGQAGLWIGMSVITLGEVLSMLFSLIKNAGRMQYSANV</sequence>
<reference evidence="13 14" key="1">
    <citation type="submission" date="2020-08" db="EMBL/GenBank/DDBJ databases">
        <authorList>
            <person name="Hejnol A."/>
        </authorList>
    </citation>
    <scope>NUCLEOTIDE SEQUENCE [LARGE SCALE GENOMIC DNA]</scope>
</reference>
<protein>
    <submittedName>
        <fullName evidence="13">DgyrCDS8106</fullName>
    </submittedName>
</protein>
<evidence type="ECO:0000256" key="12">
    <source>
        <dbReference type="SAM" id="Phobius"/>
    </source>
</evidence>
<evidence type="ECO:0000256" key="4">
    <source>
        <dbReference type="ARBA" id="ARBA00022692"/>
    </source>
</evidence>
<evidence type="ECO:0000256" key="5">
    <source>
        <dbReference type="ARBA" id="ARBA00022989"/>
    </source>
</evidence>
<dbReference type="Gene3D" id="1.10.287.770">
    <property type="entry name" value="YojJ-like"/>
    <property type="match status" value="1"/>
</dbReference>
<keyword evidence="5 12" id="KW-1133">Transmembrane helix</keyword>
<keyword evidence="7 11" id="KW-0406">Ion transport</keyword>
<comment type="similarity">
    <text evidence="11">Belongs to the amiloride-sensitive sodium channel (TC 1.A.6) family.</text>
</comment>
<dbReference type="PRINTS" id="PR01078">
    <property type="entry name" value="AMINACHANNEL"/>
</dbReference>